<dbReference type="SUPFAM" id="SSF53098">
    <property type="entry name" value="Ribonuclease H-like"/>
    <property type="match status" value="1"/>
</dbReference>
<keyword evidence="5" id="KW-0378">Hydrolase</keyword>
<evidence type="ECO:0000256" key="2">
    <source>
        <dbReference type="ARBA" id="ARBA00022695"/>
    </source>
</evidence>
<feature type="non-terminal residue" evidence="7">
    <location>
        <position position="1"/>
    </location>
</feature>
<dbReference type="PANTHER" id="PTHR41694">
    <property type="entry name" value="ENDOGENOUS RETROVIRUS GROUP K MEMBER POL PROTEIN"/>
    <property type="match status" value="1"/>
</dbReference>
<proteinExistence type="predicted"/>
<evidence type="ECO:0000256" key="1">
    <source>
        <dbReference type="ARBA" id="ARBA00022679"/>
    </source>
</evidence>
<keyword evidence="3" id="KW-0540">Nuclease</keyword>
<reference evidence="7 8" key="1">
    <citation type="submission" date="2019-09" db="EMBL/GenBank/DDBJ databases">
        <title>Bird 10,000 Genomes (B10K) Project - Family phase.</title>
        <authorList>
            <person name="Zhang G."/>
        </authorList>
    </citation>
    <scope>NUCLEOTIDE SEQUENCE [LARGE SCALE GENOMIC DNA]</scope>
    <source>
        <strain evidence="7">B10K-DU-001-25</strain>
        <tissue evidence="7">Muscle</tissue>
    </source>
</reference>
<dbReference type="GO" id="GO:0003964">
    <property type="term" value="F:RNA-directed DNA polymerase activity"/>
    <property type="evidence" value="ECO:0007669"/>
    <property type="project" value="UniProtKB-KW"/>
</dbReference>
<sequence>VEHITGILHVSTGQAIVERAHRTIKEYLAKQKDVDEVDPVVRLNKVLFTLNFMSLAGDAENPPVITH</sequence>
<dbReference type="PANTHER" id="PTHR41694:SF3">
    <property type="entry name" value="RNA-DIRECTED DNA POLYMERASE-RELATED"/>
    <property type="match status" value="1"/>
</dbReference>
<evidence type="ECO:0000256" key="6">
    <source>
        <dbReference type="ARBA" id="ARBA00022918"/>
    </source>
</evidence>
<dbReference type="EMBL" id="VWZW01001659">
    <property type="protein sequence ID" value="NXH82082.1"/>
    <property type="molecule type" value="Genomic_DNA"/>
</dbReference>
<comment type="caution">
    <text evidence="7">The sequence shown here is derived from an EMBL/GenBank/DDBJ whole genome shotgun (WGS) entry which is preliminary data.</text>
</comment>
<dbReference type="GO" id="GO:0035613">
    <property type="term" value="F:RNA stem-loop binding"/>
    <property type="evidence" value="ECO:0007669"/>
    <property type="project" value="TreeGrafter"/>
</dbReference>
<keyword evidence="2" id="KW-0548">Nucleotidyltransferase</keyword>
<keyword evidence="4" id="KW-0255">Endonuclease</keyword>
<dbReference type="Gene3D" id="3.30.420.10">
    <property type="entry name" value="Ribonuclease H-like superfamily/Ribonuclease H"/>
    <property type="match status" value="1"/>
</dbReference>
<protein>
    <submittedName>
        <fullName evidence="7">IGEB protein</fullName>
    </submittedName>
</protein>
<evidence type="ECO:0000313" key="8">
    <source>
        <dbReference type="Proteomes" id="UP000526889"/>
    </source>
</evidence>
<evidence type="ECO:0000256" key="3">
    <source>
        <dbReference type="ARBA" id="ARBA00022722"/>
    </source>
</evidence>
<dbReference type="GO" id="GO:0004519">
    <property type="term" value="F:endonuclease activity"/>
    <property type="evidence" value="ECO:0007669"/>
    <property type="project" value="UniProtKB-KW"/>
</dbReference>
<keyword evidence="8" id="KW-1185">Reference proteome</keyword>
<feature type="non-terminal residue" evidence="7">
    <location>
        <position position="67"/>
    </location>
</feature>
<keyword evidence="1" id="KW-0808">Transferase</keyword>
<keyword evidence="6" id="KW-0695">RNA-directed DNA polymerase</keyword>
<dbReference type="InterPro" id="IPR036397">
    <property type="entry name" value="RNaseH_sf"/>
</dbReference>
<organism evidence="7 8">
    <name type="scientific">Edolisoma coerulescens</name>
    <dbReference type="NCBI Taxonomy" id="2585810"/>
    <lineage>
        <taxon>Eukaryota</taxon>
        <taxon>Metazoa</taxon>
        <taxon>Chordata</taxon>
        <taxon>Craniata</taxon>
        <taxon>Vertebrata</taxon>
        <taxon>Euteleostomi</taxon>
        <taxon>Archelosauria</taxon>
        <taxon>Archosauria</taxon>
        <taxon>Dinosauria</taxon>
        <taxon>Saurischia</taxon>
        <taxon>Theropoda</taxon>
        <taxon>Coelurosauria</taxon>
        <taxon>Aves</taxon>
        <taxon>Neognathae</taxon>
        <taxon>Neoaves</taxon>
        <taxon>Telluraves</taxon>
        <taxon>Australaves</taxon>
        <taxon>Passeriformes</taxon>
        <taxon>Corvoidea</taxon>
        <taxon>Campephagidae</taxon>
        <taxon>Edolisoma</taxon>
    </lineage>
</organism>
<evidence type="ECO:0000313" key="7">
    <source>
        <dbReference type="EMBL" id="NXH82082.1"/>
    </source>
</evidence>
<name>A0A7K9N5A4_9CORV</name>
<dbReference type="AlphaFoldDB" id="A0A7K9N5A4"/>
<evidence type="ECO:0000256" key="5">
    <source>
        <dbReference type="ARBA" id="ARBA00022801"/>
    </source>
</evidence>
<accession>A0A7K9N5A4</accession>
<dbReference type="InterPro" id="IPR012337">
    <property type="entry name" value="RNaseH-like_sf"/>
</dbReference>
<evidence type="ECO:0000256" key="4">
    <source>
        <dbReference type="ARBA" id="ARBA00022759"/>
    </source>
</evidence>
<gene>
    <name evidence="7" type="primary">Iap</name>
    <name evidence="7" type="ORF">EDOCOE_R15143</name>
</gene>
<dbReference type="GO" id="GO:0016787">
    <property type="term" value="F:hydrolase activity"/>
    <property type="evidence" value="ECO:0007669"/>
    <property type="project" value="UniProtKB-KW"/>
</dbReference>
<dbReference type="Proteomes" id="UP000526889">
    <property type="component" value="Unassembled WGS sequence"/>
</dbReference>